<keyword evidence="2" id="KW-1185">Reference proteome</keyword>
<protein>
    <submittedName>
        <fullName evidence="1">Uncharacterized protein</fullName>
    </submittedName>
</protein>
<sequence length="65" mass="7306">MMLDQKTENVLNNNNVPSLIRQEVIDLAVDIVREDLTGAMTLSHATICVCDAYRIDGRFQSEGMH</sequence>
<dbReference type="Proteomes" id="UP000190162">
    <property type="component" value="Unassembled WGS sequence"/>
</dbReference>
<organism evidence="1 2">
    <name type="scientific">Enterovibrio nigricans DSM 22720</name>
    <dbReference type="NCBI Taxonomy" id="1121868"/>
    <lineage>
        <taxon>Bacteria</taxon>
        <taxon>Pseudomonadati</taxon>
        <taxon>Pseudomonadota</taxon>
        <taxon>Gammaproteobacteria</taxon>
        <taxon>Vibrionales</taxon>
        <taxon>Vibrionaceae</taxon>
        <taxon>Enterovibrio</taxon>
    </lineage>
</organism>
<name>A0A1T4V5T9_9GAMM</name>
<accession>A0A1T4V5T9</accession>
<proteinExistence type="predicted"/>
<dbReference type="EMBL" id="FUXU01000049">
    <property type="protein sequence ID" value="SKA60323.1"/>
    <property type="molecule type" value="Genomic_DNA"/>
</dbReference>
<dbReference type="AlphaFoldDB" id="A0A1T4V5T9"/>
<evidence type="ECO:0000313" key="1">
    <source>
        <dbReference type="EMBL" id="SKA60323.1"/>
    </source>
</evidence>
<dbReference type="RefSeq" id="WP_078753509.1">
    <property type="nucleotide sequence ID" value="NZ_FUXU01000049.1"/>
</dbReference>
<evidence type="ECO:0000313" key="2">
    <source>
        <dbReference type="Proteomes" id="UP000190162"/>
    </source>
</evidence>
<gene>
    <name evidence="1" type="ORF">SAMN02745132_03280</name>
</gene>
<reference evidence="2" key="1">
    <citation type="submission" date="2017-02" db="EMBL/GenBank/DDBJ databases">
        <authorList>
            <person name="Varghese N."/>
            <person name="Submissions S."/>
        </authorList>
    </citation>
    <scope>NUCLEOTIDE SEQUENCE [LARGE SCALE GENOMIC DNA]</scope>
    <source>
        <strain evidence="2">DSM 22720</strain>
    </source>
</reference>